<dbReference type="Gene3D" id="3.50.50.60">
    <property type="entry name" value="FAD/NAD(P)-binding domain"/>
    <property type="match status" value="1"/>
</dbReference>
<keyword evidence="18" id="KW-1185">Reference proteome</keyword>
<dbReference type="PANTHER" id="PTHR42802:SF1">
    <property type="entry name" value="L-ORNITHINE N(5)-MONOOXYGENASE"/>
    <property type="match status" value="1"/>
</dbReference>
<evidence type="ECO:0000256" key="7">
    <source>
        <dbReference type="ARBA" id="ARBA00022827"/>
    </source>
</evidence>
<comment type="pathway">
    <text evidence="2">Siderophore biosynthesis.</text>
</comment>
<evidence type="ECO:0000256" key="11">
    <source>
        <dbReference type="ARBA" id="ARBA00029939"/>
    </source>
</evidence>
<dbReference type="PRINTS" id="PR00368">
    <property type="entry name" value="FADPNR"/>
</dbReference>
<evidence type="ECO:0000313" key="17">
    <source>
        <dbReference type="EMBL" id="MCS0639652.1"/>
    </source>
</evidence>
<reference evidence="17" key="1">
    <citation type="submission" date="2022-08" db="EMBL/GenBank/DDBJ databases">
        <authorList>
            <person name="Somphong A."/>
            <person name="Phongsopitanun W."/>
        </authorList>
    </citation>
    <scope>NUCLEOTIDE SEQUENCE</scope>
    <source>
        <strain evidence="17">LP05-1</strain>
    </source>
</reference>
<gene>
    <name evidence="17" type="ORF">NX801_29250</name>
</gene>
<evidence type="ECO:0000256" key="14">
    <source>
        <dbReference type="ARBA" id="ARBA00032738"/>
    </source>
</evidence>
<keyword evidence="9" id="KW-0560">Oxidoreductase</keyword>
<comment type="similarity">
    <text evidence="3">Belongs to the lysine N(6)-hydroxylase/L-ornithine N(5)-oxygenase family.</text>
</comment>
<comment type="cofactor">
    <cofactor evidence="1">
        <name>FAD</name>
        <dbReference type="ChEBI" id="CHEBI:57692"/>
    </cofactor>
</comment>
<sequence>MSTPTRTYDLVGIGIGPSNLSLAALASREPGLDAVFLDRKAAFDWHPGLMLPEAEMQVHFLKDLVTPVDPTNPLSFAAFLVETKRLYRLLVTGRSKVPRREFEQYCRWAAERLDNLRFGTTTETVEWDGSAFRVQTTEGVYRSRNVVTGTGLTARLPQCAAGQDPETVFHAERLLGGERDFAGRRVAVVGGGQSGAEVVQYLLSLGDRRPARIVWGTRRANLLPLDDSPFVDELFLPDYSRYFHSLPETEREEVVERLRMASDGISLSTLRAVYRRLYDLELLEGEERPCRVLLDQRLTALAPGPEGVVTTWQPARGGGPVRETVDMVVCATGYEHGMPDLLLGLKDRLTLQDGQPVVRSDFSLDWDGPAGNRVYVQNAARREFGVADPNLSLLAWRSAVILNSLLGQERYDTGPVSTALDWAPLNPGAPEPRRPGAVTAGRT</sequence>
<dbReference type="RefSeq" id="WP_258790979.1">
    <property type="nucleotide sequence ID" value="NZ_JANUGQ010000040.1"/>
</dbReference>
<evidence type="ECO:0000256" key="10">
    <source>
        <dbReference type="ARBA" id="ARBA00023033"/>
    </source>
</evidence>
<evidence type="ECO:0000256" key="9">
    <source>
        <dbReference type="ARBA" id="ARBA00023002"/>
    </source>
</evidence>
<dbReference type="GO" id="GO:0004497">
    <property type="term" value="F:monooxygenase activity"/>
    <property type="evidence" value="ECO:0007669"/>
    <property type="project" value="UniProtKB-KW"/>
</dbReference>
<dbReference type="EC" id="1.14.13.59" evidence="4"/>
<evidence type="ECO:0000256" key="16">
    <source>
        <dbReference type="SAM" id="MobiDB-lite"/>
    </source>
</evidence>
<keyword evidence="10 17" id="KW-0503">Monooxygenase</keyword>
<dbReference type="EMBL" id="JANUGQ010000040">
    <property type="protein sequence ID" value="MCS0639652.1"/>
    <property type="molecule type" value="Genomic_DNA"/>
</dbReference>
<dbReference type="InterPro" id="IPR036188">
    <property type="entry name" value="FAD/NAD-bd_sf"/>
</dbReference>
<proteinExistence type="inferred from homology"/>
<name>A0ABT2CQD8_9ACTN</name>
<dbReference type="Pfam" id="PF13434">
    <property type="entry name" value="Lys_Orn_oxgnase"/>
    <property type="match status" value="1"/>
</dbReference>
<keyword evidence="8" id="KW-0521">NADP</keyword>
<evidence type="ECO:0000256" key="3">
    <source>
        <dbReference type="ARBA" id="ARBA00007588"/>
    </source>
</evidence>
<evidence type="ECO:0000256" key="6">
    <source>
        <dbReference type="ARBA" id="ARBA00022630"/>
    </source>
</evidence>
<comment type="catalytic activity">
    <reaction evidence="15">
        <text>L-lysine + NADPH + O2 = N(6)-hydroxy-L-lysine + NADP(+) + H2O</text>
        <dbReference type="Rhea" id="RHEA:23228"/>
        <dbReference type="ChEBI" id="CHEBI:15377"/>
        <dbReference type="ChEBI" id="CHEBI:15379"/>
        <dbReference type="ChEBI" id="CHEBI:32551"/>
        <dbReference type="ChEBI" id="CHEBI:57783"/>
        <dbReference type="ChEBI" id="CHEBI:57820"/>
        <dbReference type="ChEBI" id="CHEBI:58349"/>
        <dbReference type="EC" id="1.14.13.59"/>
    </reaction>
</comment>
<evidence type="ECO:0000256" key="5">
    <source>
        <dbReference type="ARBA" id="ARBA00016406"/>
    </source>
</evidence>
<dbReference type="Proteomes" id="UP001431313">
    <property type="component" value="Unassembled WGS sequence"/>
</dbReference>
<evidence type="ECO:0000256" key="15">
    <source>
        <dbReference type="ARBA" id="ARBA00048407"/>
    </source>
</evidence>
<evidence type="ECO:0000256" key="2">
    <source>
        <dbReference type="ARBA" id="ARBA00004924"/>
    </source>
</evidence>
<evidence type="ECO:0000256" key="8">
    <source>
        <dbReference type="ARBA" id="ARBA00022857"/>
    </source>
</evidence>
<evidence type="ECO:0000256" key="13">
    <source>
        <dbReference type="ARBA" id="ARBA00032493"/>
    </source>
</evidence>
<keyword evidence="6" id="KW-0285">Flavoprotein</keyword>
<evidence type="ECO:0000313" key="18">
    <source>
        <dbReference type="Proteomes" id="UP001431313"/>
    </source>
</evidence>
<dbReference type="PANTHER" id="PTHR42802">
    <property type="entry name" value="MONOOXYGENASE"/>
    <property type="match status" value="1"/>
</dbReference>
<protein>
    <recommendedName>
        <fullName evidence="5">L-lysine N6-monooxygenase MbtG</fullName>
        <ecNumber evidence="4">1.14.13.59</ecNumber>
    </recommendedName>
    <alternativeName>
        <fullName evidence="14">Lysine 6-N-hydroxylase</fullName>
    </alternativeName>
    <alternativeName>
        <fullName evidence="13">Lysine N6-hydroxylase</fullName>
    </alternativeName>
    <alternativeName>
        <fullName evidence="11">Lysine-N-oxygenase</fullName>
    </alternativeName>
    <alternativeName>
        <fullName evidence="12">Mycobactin synthase protein G</fullName>
    </alternativeName>
</protein>
<evidence type="ECO:0000256" key="12">
    <source>
        <dbReference type="ARBA" id="ARBA00031158"/>
    </source>
</evidence>
<evidence type="ECO:0000256" key="1">
    <source>
        <dbReference type="ARBA" id="ARBA00001974"/>
    </source>
</evidence>
<evidence type="ECO:0000256" key="4">
    <source>
        <dbReference type="ARBA" id="ARBA00013076"/>
    </source>
</evidence>
<comment type="caution">
    <text evidence="17">The sequence shown here is derived from an EMBL/GenBank/DDBJ whole genome shotgun (WGS) entry which is preliminary data.</text>
</comment>
<organism evidence="17 18">
    <name type="scientific">Streptomyces pyxinae</name>
    <dbReference type="NCBI Taxonomy" id="2970734"/>
    <lineage>
        <taxon>Bacteria</taxon>
        <taxon>Bacillati</taxon>
        <taxon>Actinomycetota</taxon>
        <taxon>Actinomycetes</taxon>
        <taxon>Kitasatosporales</taxon>
        <taxon>Streptomycetaceae</taxon>
        <taxon>Streptomyces</taxon>
    </lineage>
</organism>
<feature type="region of interest" description="Disordered" evidence="16">
    <location>
        <begin position="423"/>
        <end position="443"/>
    </location>
</feature>
<keyword evidence="7" id="KW-0274">FAD</keyword>
<dbReference type="SUPFAM" id="SSF51905">
    <property type="entry name" value="FAD/NAD(P)-binding domain"/>
    <property type="match status" value="2"/>
</dbReference>
<accession>A0ABT2CQD8</accession>
<dbReference type="InterPro" id="IPR025700">
    <property type="entry name" value="Lys/Orn_oxygenase"/>
</dbReference>